<evidence type="ECO:0000313" key="3">
    <source>
        <dbReference type="Proteomes" id="UP000648535"/>
    </source>
</evidence>
<organism evidence="1 3">
    <name type="scientific">Curtobacterium luteum</name>
    <dbReference type="NCBI Taxonomy" id="33881"/>
    <lineage>
        <taxon>Bacteria</taxon>
        <taxon>Bacillati</taxon>
        <taxon>Actinomycetota</taxon>
        <taxon>Actinomycetes</taxon>
        <taxon>Micrococcales</taxon>
        <taxon>Microbacteriaceae</taxon>
        <taxon>Curtobacterium</taxon>
    </lineage>
</organism>
<reference evidence="2 4" key="3">
    <citation type="submission" date="2021-01" db="EMBL/GenBank/DDBJ databases">
        <title>Sequencing the genomes of 1000 actinobacteria strains.</title>
        <authorList>
            <person name="Klenk H.-P."/>
        </authorList>
    </citation>
    <scope>NUCLEOTIDE SEQUENCE [LARGE SCALE GENOMIC DNA]</scope>
    <source>
        <strain evidence="2 4">DSM 20542</strain>
    </source>
</reference>
<evidence type="ECO:0000313" key="1">
    <source>
        <dbReference type="EMBL" id="GGK96812.1"/>
    </source>
</evidence>
<evidence type="ECO:0000313" key="2">
    <source>
        <dbReference type="EMBL" id="MBM7801104.1"/>
    </source>
</evidence>
<sequence>MTITSPSRPMRSTRALVQSLEHSRRSSRTGSHNDDLYVAAPTAHGWTARHVDAELLVIVNGEVGETPRFELSADAAARTWRTEFRSRAEVLSVVESLRSSQRVREDQLDLARRVTASVPRHGTQTDLQRALERAGLARYVTASATRTLRSALEHALLMAASSKLDHASLAMGSALGAAFDGLAARDGQIWPDDRWRLERLSCASRSLGLAGTTLDEATSLLLFRRCAGSATDTWFGRASALAHRSLVILEEHDG</sequence>
<proteinExistence type="predicted"/>
<name>A0A8H9L0E8_9MICO</name>
<keyword evidence="4" id="KW-1185">Reference proteome</keyword>
<dbReference type="EMBL" id="JAFBCG010000001">
    <property type="protein sequence ID" value="MBM7801104.1"/>
    <property type="molecule type" value="Genomic_DNA"/>
</dbReference>
<reference evidence="1" key="2">
    <citation type="submission" date="2020-09" db="EMBL/GenBank/DDBJ databases">
        <authorList>
            <person name="Sun Q."/>
            <person name="Ohkuma M."/>
        </authorList>
    </citation>
    <scope>NUCLEOTIDE SEQUENCE</scope>
    <source>
        <strain evidence="1">JCM 1480</strain>
    </source>
</reference>
<evidence type="ECO:0000313" key="4">
    <source>
        <dbReference type="Proteomes" id="UP000746584"/>
    </source>
</evidence>
<dbReference type="Proteomes" id="UP000648535">
    <property type="component" value="Unassembled WGS sequence"/>
</dbReference>
<gene>
    <name evidence="1" type="ORF">GCM10009769_13690</name>
    <name evidence="2" type="ORF">JOE58_000355</name>
</gene>
<dbReference type="Proteomes" id="UP000746584">
    <property type="component" value="Unassembled WGS sequence"/>
</dbReference>
<accession>A0A8H9L0E8</accession>
<dbReference type="RefSeq" id="WP_175329579.1">
    <property type="nucleotide sequence ID" value="NZ_BMOI01000004.1"/>
</dbReference>
<dbReference type="AlphaFoldDB" id="A0A8H9L0E8"/>
<protein>
    <submittedName>
        <fullName evidence="1">Uncharacterized protein</fullName>
    </submittedName>
</protein>
<reference evidence="1" key="1">
    <citation type="journal article" date="2014" name="Int. J. Syst. Evol. Microbiol.">
        <title>Complete genome sequence of Corynebacterium casei LMG S-19264T (=DSM 44701T), isolated from a smear-ripened cheese.</title>
        <authorList>
            <consortium name="US DOE Joint Genome Institute (JGI-PGF)"/>
            <person name="Walter F."/>
            <person name="Albersmeier A."/>
            <person name="Kalinowski J."/>
            <person name="Ruckert C."/>
        </authorList>
    </citation>
    <scope>NUCLEOTIDE SEQUENCE</scope>
    <source>
        <strain evidence="1">JCM 1480</strain>
    </source>
</reference>
<comment type="caution">
    <text evidence="1">The sequence shown here is derived from an EMBL/GenBank/DDBJ whole genome shotgun (WGS) entry which is preliminary data.</text>
</comment>
<dbReference type="EMBL" id="BMOI01000004">
    <property type="protein sequence ID" value="GGK96812.1"/>
    <property type="molecule type" value="Genomic_DNA"/>
</dbReference>